<organism evidence="3 8">
    <name type="scientific">Rotaria magnacalcarata</name>
    <dbReference type="NCBI Taxonomy" id="392030"/>
    <lineage>
        <taxon>Eukaryota</taxon>
        <taxon>Metazoa</taxon>
        <taxon>Spiralia</taxon>
        <taxon>Gnathifera</taxon>
        <taxon>Rotifera</taxon>
        <taxon>Eurotatoria</taxon>
        <taxon>Bdelloidea</taxon>
        <taxon>Philodinida</taxon>
        <taxon>Philodinidae</taxon>
        <taxon>Rotaria</taxon>
    </lineage>
</organism>
<dbReference type="Proteomes" id="UP000663824">
    <property type="component" value="Unassembled WGS sequence"/>
</dbReference>
<dbReference type="Proteomes" id="UP000663834">
    <property type="component" value="Unassembled WGS sequence"/>
</dbReference>
<sequence>MIPPVPVADISWEHNRFPTCAHCGQAQINQAETEKEETSSTSSSNSTNQDDLDHESKLDQEINQYDVDINEMDSPQSPTPSFSVNYGPNRIDSQTSLPALPPTYGYNNHETNRIDSQTSLPVLPPPYGYNNHRINRFDLPPLQFINNWLKSYNVAEGAAQNSYGNNFNHCERFNDLNDVIKYLKDVIKEEKEN</sequence>
<dbReference type="OrthoDB" id="10336776at2759"/>
<dbReference type="AlphaFoldDB" id="A0A816BRW7"/>
<gene>
    <name evidence="5" type="ORF">BYL167_LOCUS632</name>
    <name evidence="3" type="ORF">CJN711_LOCUS36615</name>
    <name evidence="6" type="ORF">GIL414_LOCUS478</name>
    <name evidence="2" type="ORF">KQP761_LOCUS20428</name>
    <name evidence="4" type="ORF">MBJ925_LOCUS8157</name>
    <name evidence="7" type="ORF">SMN809_LOCUS7909</name>
</gene>
<dbReference type="Proteomes" id="UP000663855">
    <property type="component" value="Unassembled WGS sequence"/>
</dbReference>
<dbReference type="EMBL" id="CAJOBJ010000054">
    <property type="protein sequence ID" value="CAF3789671.1"/>
    <property type="molecule type" value="Genomic_DNA"/>
</dbReference>
<dbReference type="EMBL" id="CAJNOV010017746">
    <property type="protein sequence ID" value="CAF1611911.1"/>
    <property type="molecule type" value="Genomic_DNA"/>
</dbReference>
<protein>
    <submittedName>
        <fullName evidence="3">Uncharacterized protein</fullName>
    </submittedName>
</protein>
<evidence type="ECO:0000313" key="5">
    <source>
        <dbReference type="EMBL" id="CAF3756722.1"/>
    </source>
</evidence>
<evidence type="ECO:0000313" key="3">
    <source>
        <dbReference type="EMBL" id="CAF1611911.1"/>
    </source>
</evidence>
<proteinExistence type="predicted"/>
<evidence type="ECO:0000313" key="6">
    <source>
        <dbReference type="EMBL" id="CAF3789671.1"/>
    </source>
</evidence>
<evidence type="ECO:0000313" key="2">
    <source>
        <dbReference type="EMBL" id="CAF1583809.1"/>
    </source>
</evidence>
<dbReference type="Proteomes" id="UP000681967">
    <property type="component" value="Unassembled WGS sequence"/>
</dbReference>
<name>A0A816BRW7_9BILA</name>
<evidence type="ECO:0000256" key="1">
    <source>
        <dbReference type="SAM" id="MobiDB-lite"/>
    </source>
</evidence>
<accession>A0A816BRW7</accession>
<dbReference type="Proteomes" id="UP000681720">
    <property type="component" value="Unassembled WGS sequence"/>
</dbReference>
<feature type="compositionally biased region" description="Low complexity" evidence="1">
    <location>
        <begin position="39"/>
        <end position="48"/>
    </location>
</feature>
<dbReference type="EMBL" id="CAJOBI010002363">
    <property type="protein sequence ID" value="CAF3925629.1"/>
    <property type="molecule type" value="Genomic_DNA"/>
</dbReference>
<dbReference type="EMBL" id="CAJNRE010002954">
    <property type="protein sequence ID" value="CAF1999392.1"/>
    <property type="molecule type" value="Genomic_DNA"/>
</dbReference>
<comment type="caution">
    <text evidence="3">The sequence shown here is derived from an EMBL/GenBank/DDBJ whole genome shotgun (WGS) entry which is preliminary data.</text>
</comment>
<evidence type="ECO:0000313" key="4">
    <source>
        <dbReference type="EMBL" id="CAF1999392.1"/>
    </source>
</evidence>
<dbReference type="Proteomes" id="UP000676336">
    <property type="component" value="Unassembled WGS sequence"/>
</dbReference>
<dbReference type="EMBL" id="CAJOBH010000071">
    <property type="protein sequence ID" value="CAF3756722.1"/>
    <property type="molecule type" value="Genomic_DNA"/>
</dbReference>
<evidence type="ECO:0000313" key="7">
    <source>
        <dbReference type="EMBL" id="CAF3925629.1"/>
    </source>
</evidence>
<dbReference type="EMBL" id="CAJNOW010010654">
    <property type="protein sequence ID" value="CAF1583809.1"/>
    <property type="molecule type" value="Genomic_DNA"/>
</dbReference>
<feature type="region of interest" description="Disordered" evidence="1">
    <location>
        <begin position="30"/>
        <end position="55"/>
    </location>
</feature>
<evidence type="ECO:0000313" key="8">
    <source>
        <dbReference type="Proteomes" id="UP000663855"/>
    </source>
</evidence>
<reference evidence="3" key="1">
    <citation type="submission" date="2021-02" db="EMBL/GenBank/DDBJ databases">
        <authorList>
            <person name="Nowell W R."/>
        </authorList>
    </citation>
    <scope>NUCLEOTIDE SEQUENCE</scope>
</reference>